<dbReference type="SMART" id="SM00213">
    <property type="entry name" value="UBQ"/>
    <property type="match status" value="1"/>
</dbReference>
<reference evidence="4 5" key="2">
    <citation type="submission" date="2016-05" db="EMBL/GenBank/DDBJ databases">
        <title>Lineage-specific infection strategies underlie the spectrum of fungal disease in amphibians.</title>
        <authorList>
            <person name="Cuomo C.A."/>
            <person name="Farrer R.A."/>
            <person name="James T."/>
            <person name="Longcore J."/>
            <person name="Birren B."/>
        </authorList>
    </citation>
    <scope>NUCLEOTIDE SEQUENCE [LARGE SCALE GENOMIC DNA]</scope>
    <source>
        <strain evidence="4 5">JEL423</strain>
    </source>
</reference>
<dbReference type="PRINTS" id="PR00348">
    <property type="entry name" value="UBIQUITIN"/>
</dbReference>
<proteinExistence type="predicted"/>
<dbReference type="VEuPathDB" id="FungiDB:BDEG_25011"/>
<dbReference type="InterPro" id="IPR029071">
    <property type="entry name" value="Ubiquitin-like_domsf"/>
</dbReference>
<dbReference type="SUPFAM" id="SSF54236">
    <property type="entry name" value="Ubiquitin-like"/>
    <property type="match status" value="1"/>
</dbReference>
<feature type="domain" description="Ubiquitin-like" evidence="3">
    <location>
        <begin position="57"/>
        <end position="134"/>
    </location>
</feature>
<keyword evidence="2" id="KW-0963">Cytoplasm</keyword>
<accession>A0A177WMS5</accession>
<evidence type="ECO:0000256" key="2">
    <source>
        <dbReference type="ARBA" id="ARBA00022490"/>
    </source>
</evidence>
<sequence length="219" mass="24129">MVQQDEFAESLIRQLAQRSVTGKAVQHASIHAPPASRPRLITISNQKSLDIARSRQIQVTVKELKSNNPPLELTLSCLTSIDELKHQVAVASSIPAESQRLVLSGKALTNTRTLLDYGVKKQVTIHLSRKPDGPTTAISSNESNFTSTVPIKKADEEPISTENHANTIQSVSMADRISNLAKNDEIWTRIGVMIEKELESPEYTAKVVSHLKQTLQSMT</sequence>
<dbReference type="GO" id="GO:0071816">
    <property type="term" value="P:tail-anchored membrane protein insertion into ER membrane"/>
    <property type="evidence" value="ECO:0007669"/>
    <property type="project" value="TreeGrafter"/>
</dbReference>
<dbReference type="InterPro" id="IPR000626">
    <property type="entry name" value="Ubiquitin-like_dom"/>
</dbReference>
<evidence type="ECO:0000313" key="4">
    <source>
        <dbReference type="EMBL" id="OAJ41403.1"/>
    </source>
</evidence>
<dbReference type="OrthoDB" id="428577at2759"/>
<dbReference type="Gene3D" id="3.10.20.90">
    <property type="entry name" value="Phosphatidylinositol 3-kinase Catalytic Subunit, Chain A, domain 1"/>
    <property type="match status" value="1"/>
</dbReference>
<protein>
    <recommendedName>
        <fullName evidence="3">Ubiquitin-like domain-containing protein</fullName>
    </recommendedName>
</protein>
<evidence type="ECO:0000313" key="5">
    <source>
        <dbReference type="Proteomes" id="UP000077115"/>
    </source>
</evidence>
<dbReference type="GO" id="GO:0051087">
    <property type="term" value="F:protein-folding chaperone binding"/>
    <property type="evidence" value="ECO:0007669"/>
    <property type="project" value="TreeGrafter"/>
</dbReference>
<dbReference type="InterPro" id="IPR047154">
    <property type="entry name" value="UBL4A-like"/>
</dbReference>
<dbReference type="InterPro" id="IPR019956">
    <property type="entry name" value="Ubiquitin_dom"/>
</dbReference>
<dbReference type="Pfam" id="PF00240">
    <property type="entry name" value="ubiquitin"/>
    <property type="match status" value="1"/>
</dbReference>
<dbReference type="STRING" id="403673.A0A177WMS5"/>
<gene>
    <name evidence="4" type="ORF">BDEG_25011</name>
</gene>
<comment type="subcellular location">
    <subcellularLocation>
        <location evidence="1">Cytoplasm</location>
        <location evidence="1">Cytosol</location>
    </subcellularLocation>
</comment>
<dbReference type="PANTHER" id="PTHR46555:SF1">
    <property type="entry name" value="UBIQUITIN-LIKE PROTEIN 4A"/>
    <property type="match status" value="1"/>
</dbReference>
<dbReference type="GO" id="GO:0071818">
    <property type="term" value="C:BAT3 complex"/>
    <property type="evidence" value="ECO:0007669"/>
    <property type="project" value="TreeGrafter"/>
</dbReference>
<dbReference type="CDD" id="cd17039">
    <property type="entry name" value="Ubl_ubiquitin_like"/>
    <property type="match status" value="1"/>
</dbReference>
<dbReference type="EMBL" id="DS022305">
    <property type="protein sequence ID" value="OAJ41403.1"/>
    <property type="molecule type" value="Genomic_DNA"/>
</dbReference>
<reference evidence="4 5" key="1">
    <citation type="submission" date="2006-10" db="EMBL/GenBank/DDBJ databases">
        <title>The Genome Sequence of Batrachochytrium dendrobatidis JEL423.</title>
        <authorList>
            <consortium name="The Broad Institute Genome Sequencing Platform"/>
            <person name="Birren B."/>
            <person name="Lander E."/>
            <person name="Galagan J."/>
            <person name="Cuomo C."/>
            <person name="Devon K."/>
            <person name="Jaffe D."/>
            <person name="Butler J."/>
            <person name="Alvarez P."/>
            <person name="Gnerre S."/>
            <person name="Grabherr M."/>
            <person name="Kleber M."/>
            <person name="Mauceli E."/>
            <person name="Brockman W."/>
            <person name="Young S."/>
            <person name="LaButti K."/>
            <person name="Sykes S."/>
            <person name="DeCaprio D."/>
            <person name="Crawford M."/>
            <person name="Koehrsen M."/>
            <person name="Engels R."/>
            <person name="Montgomery P."/>
            <person name="Pearson M."/>
            <person name="Howarth C."/>
            <person name="Larson L."/>
            <person name="White J."/>
            <person name="O'Leary S."/>
            <person name="Kodira C."/>
            <person name="Zeng Q."/>
            <person name="Yandava C."/>
            <person name="Alvarado L."/>
            <person name="Longcore J."/>
            <person name="James T."/>
        </authorList>
    </citation>
    <scope>NUCLEOTIDE SEQUENCE [LARGE SCALE GENOMIC DNA]</scope>
    <source>
        <strain evidence="4 5">JEL423</strain>
    </source>
</reference>
<name>A0A177WMS5_BATDL</name>
<dbReference type="PANTHER" id="PTHR46555">
    <property type="entry name" value="UBIQUITIN-LIKE PROTEIN 4A"/>
    <property type="match status" value="1"/>
</dbReference>
<dbReference type="Proteomes" id="UP000077115">
    <property type="component" value="Unassembled WGS sequence"/>
</dbReference>
<evidence type="ECO:0000259" key="3">
    <source>
        <dbReference type="PROSITE" id="PS50053"/>
    </source>
</evidence>
<dbReference type="AlphaFoldDB" id="A0A177WMS5"/>
<organism evidence="4 5">
    <name type="scientific">Batrachochytrium dendrobatidis (strain JEL423)</name>
    <dbReference type="NCBI Taxonomy" id="403673"/>
    <lineage>
        <taxon>Eukaryota</taxon>
        <taxon>Fungi</taxon>
        <taxon>Fungi incertae sedis</taxon>
        <taxon>Chytridiomycota</taxon>
        <taxon>Chytridiomycota incertae sedis</taxon>
        <taxon>Chytridiomycetes</taxon>
        <taxon>Rhizophydiales</taxon>
        <taxon>Rhizophydiales incertae sedis</taxon>
        <taxon>Batrachochytrium</taxon>
    </lineage>
</organism>
<dbReference type="GO" id="GO:0006620">
    <property type="term" value="P:post-translational protein targeting to endoplasmic reticulum membrane"/>
    <property type="evidence" value="ECO:0007669"/>
    <property type="project" value="InterPro"/>
</dbReference>
<evidence type="ECO:0000256" key="1">
    <source>
        <dbReference type="ARBA" id="ARBA00004514"/>
    </source>
</evidence>
<dbReference type="PROSITE" id="PS50053">
    <property type="entry name" value="UBIQUITIN_2"/>
    <property type="match status" value="1"/>
</dbReference>